<keyword evidence="2" id="KW-0732">Signal</keyword>
<dbReference type="OrthoDB" id="6152887at2759"/>
<organism evidence="4 5">
    <name type="scientific">Parambassis ranga</name>
    <name type="common">Indian glassy fish</name>
    <dbReference type="NCBI Taxonomy" id="210632"/>
    <lineage>
        <taxon>Eukaryota</taxon>
        <taxon>Metazoa</taxon>
        <taxon>Chordata</taxon>
        <taxon>Craniata</taxon>
        <taxon>Vertebrata</taxon>
        <taxon>Euteleostomi</taxon>
        <taxon>Actinopterygii</taxon>
        <taxon>Neopterygii</taxon>
        <taxon>Teleostei</taxon>
        <taxon>Neoteleostei</taxon>
        <taxon>Acanthomorphata</taxon>
        <taxon>Ovalentaria</taxon>
        <taxon>Ambassidae</taxon>
        <taxon>Parambassis</taxon>
    </lineage>
</organism>
<dbReference type="PANTHER" id="PTHR46013:SF4">
    <property type="entry name" value="B-CELL RECEPTOR CD22-RELATED"/>
    <property type="match status" value="1"/>
</dbReference>
<dbReference type="InterPro" id="IPR003599">
    <property type="entry name" value="Ig_sub"/>
</dbReference>
<feature type="chain" id="PRO_5027583995" evidence="2">
    <location>
        <begin position="23"/>
        <end position="407"/>
    </location>
</feature>
<reference evidence="5" key="1">
    <citation type="submission" date="2025-08" db="UniProtKB">
        <authorList>
            <consortium name="RefSeq"/>
        </authorList>
    </citation>
    <scope>IDENTIFICATION</scope>
</reference>
<dbReference type="InterPro" id="IPR036179">
    <property type="entry name" value="Ig-like_dom_sf"/>
</dbReference>
<accession>A0A6P7JWH8</accession>
<dbReference type="PANTHER" id="PTHR46013">
    <property type="entry name" value="VASCULAR CELL ADHESION MOLECULE 1"/>
    <property type="match status" value="1"/>
</dbReference>
<keyword evidence="1" id="KW-1133">Transmembrane helix</keyword>
<dbReference type="InterPro" id="IPR056386">
    <property type="entry name" value="Ig_CD22"/>
</dbReference>
<evidence type="ECO:0000313" key="5">
    <source>
        <dbReference type="RefSeq" id="XP_028281305.1"/>
    </source>
</evidence>
<feature type="transmembrane region" description="Helical" evidence="1">
    <location>
        <begin position="364"/>
        <end position="385"/>
    </location>
</feature>
<dbReference type="SUPFAM" id="SSF48726">
    <property type="entry name" value="Immunoglobulin"/>
    <property type="match status" value="3"/>
</dbReference>
<feature type="domain" description="Ig-like" evidence="3">
    <location>
        <begin position="166"/>
        <end position="245"/>
    </location>
</feature>
<protein>
    <submittedName>
        <fullName evidence="5">B-cell receptor CD22 isoform X1</fullName>
    </submittedName>
</protein>
<evidence type="ECO:0000256" key="1">
    <source>
        <dbReference type="SAM" id="Phobius"/>
    </source>
</evidence>
<dbReference type="Pfam" id="PF24518">
    <property type="entry name" value="Ig_CD22"/>
    <property type="match status" value="1"/>
</dbReference>
<keyword evidence="1" id="KW-0472">Membrane</keyword>
<dbReference type="AlphaFoldDB" id="A0A6P7JWH8"/>
<gene>
    <name evidence="5" type="primary">LOC114448514</name>
</gene>
<dbReference type="GeneID" id="114448514"/>
<keyword evidence="4" id="KW-1185">Reference proteome</keyword>
<dbReference type="InParanoid" id="A0A6P7JWH8"/>
<proteinExistence type="predicted"/>
<evidence type="ECO:0000313" key="4">
    <source>
        <dbReference type="Proteomes" id="UP000515145"/>
    </source>
</evidence>
<dbReference type="Gene3D" id="2.60.40.10">
    <property type="entry name" value="Immunoglobulins"/>
    <property type="match status" value="3"/>
</dbReference>
<evidence type="ECO:0000259" key="3">
    <source>
        <dbReference type="PROSITE" id="PS50835"/>
    </source>
</evidence>
<sequence>MCGGMAQNLWLLLALALKGILAGDWSVDLPSSPICAVIGSSVFLPCSYDYPQGSNETREEGRLSAQGEEGEQGQEYEVLSEMWCLEDSKCVTPRYVFHSAGIFPDPSYQSRVQYLGQPGSKNCSLMISDLKQSDSGTYIFYLITSHPTEKMPAQRGVQLLVADTSSAVSVLASPSRDITEGVSLRLACCSPAVSSRASYSWHKNTSPKHSRQVWIISEVTAAESGSYYCQIQREDKVQNSTMLVIDVQYAPRDTAVTVSTVEALQKELPVTLTCSSDANPPVHTFAWYQGAACLPTADKNFHQGRRTVATPTGGGPTVRSANITAEEYGQHCCLARNNQGSQIYTVTIRQSRAAIPPLSTGRKVVLLGVSFGILLAIIAIGAFLIRRGRKSSRHQSYVLTETTATEP</sequence>
<keyword evidence="1" id="KW-0812">Transmembrane</keyword>
<dbReference type="InterPro" id="IPR007110">
    <property type="entry name" value="Ig-like_dom"/>
</dbReference>
<dbReference type="InterPro" id="IPR013783">
    <property type="entry name" value="Ig-like_fold"/>
</dbReference>
<keyword evidence="5" id="KW-0675">Receptor</keyword>
<evidence type="ECO:0000256" key="2">
    <source>
        <dbReference type="SAM" id="SignalP"/>
    </source>
</evidence>
<name>A0A6P7JWH8_9TELE</name>
<feature type="domain" description="Ig-like" evidence="3">
    <location>
        <begin position="251"/>
        <end position="349"/>
    </location>
</feature>
<dbReference type="RefSeq" id="XP_028281305.1">
    <property type="nucleotide sequence ID" value="XM_028425504.1"/>
</dbReference>
<dbReference type="PROSITE" id="PS50835">
    <property type="entry name" value="IG_LIKE"/>
    <property type="match status" value="2"/>
</dbReference>
<dbReference type="Proteomes" id="UP000515145">
    <property type="component" value="Chromosome 16"/>
</dbReference>
<dbReference type="Pfam" id="PF13895">
    <property type="entry name" value="Ig_2"/>
    <property type="match status" value="1"/>
</dbReference>
<feature type="signal peptide" evidence="2">
    <location>
        <begin position="1"/>
        <end position="22"/>
    </location>
</feature>
<dbReference type="SMART" id="SM00409">
    <property type="entry name" value="IG"/>
    <property type="match status" value="3"/>
</dbReference>